<dbReference type="AlphaFoldDB" id="A0A3S5BRZ8"/>
<evidence type="ECO:0000313" key="3">
    <source>
        <dbReference type="Proteomes" id="UP000784294"/>
    </source>
</evidence>
<proteinExistence type="predicted"/>
<gene>
    <name evidence="2" type="ORF">PXEA_LOCUS30430</name>
</gene>
<evidence type="ECO:0000313" key="2">
    <source>
        <dbReference type="EMBL" id="VEL36990.1"/>
    </source>
</evidence>
<reference evidence="2" key="1">
    <citation type="submission" date="2018-11" db="EMBL/GenBank/DDBJ databases">
        <authorList>
            <consortium name="Pathogen Informatics"/>
        </authorList>
    </citation>
    <scope>NUCLEOTIDE SEQUENCE</scope>
</reference>
<sequence length="263" mass="28827">MEGVIIIRTSSFNSDNLDIFICLVFYITPLDPSSLPIALVANVDYVCFASSASPQFVDSSPWHGEGLCLEFPLRFLFASTCVCPRGRAGLGCGQLPEAFFCEAALGRGALAALARWHCRQTASLRGPRPSLDRGTGEDGRTNETTVNRRSGTNVAADDEDDEERLAAVLLEQTAKLTAVSASFESSVLVDAHLLVASNLAFLPGLLLAVHRRLWLPALAYLYTAVFSSVRRIYVFYFYFYFSLVSSFYCRAGETSLLSVMMTQ</sequence>
<feature type="region of interest" description="Disordered" evidence="1">
    <location>
        <begin position="125"/>
        <end position="155"/>
    </location>
</feature>
<protein>
    <submittedName>
        <fullName evidence="2">Uncharacterized protein</fullName>
    </submittedName>
</protein>
<accession>A0A3S5BRZ8</accession>
<dbReference type="Proteomes" id="UP000784294">
    <property type="component" value="Unassembled WGS sequence"/>
</dbReference>
<comment type="caution">
    <text evidence="2">The sequence shown here is derived from an EMBL/GenBank/DDBJ whole genome shotgun (WGS) entry which is preliminary data.</text>
</comment>
<dbReference type="EMBL" id="CAAALY010253701">
    <property type="protein sequence ID" value="VEL36990.1"/>
    <property type="molecule type" value="Genomic_DNA"/>
</dbReference>
<name>A0A3S5BRZ8_9PLAT</name>
<dbReference type="OrthoDB" id="69646at2759"/>
<feature type="compositionally biased region" description="Basic and acidic residues" evidence="1">
    <location>
        <begin position="130"/>
        <end position="141"/>
    </location>
</feature>
<feature type="compositionally biased region" description="Polar residues" evidence="1">
    <location>
        <begin position="142"/>
        <end position="153"/>
    </location>
</feature>
<keyword evidence="3" id="KW-1185">Reference proteome</keyword>
<organism evidence="2 3">
    <name type="scientific">Protopolystoma xenopodis</name>
    <dbReference type="NCBI Taxonomy" id="117903"/>
    <lineage>
        <taxon>Eukaryota</taxon>
        <taxon>Metazoa</taxon>
        <taxon>Spiralia</taxon>
        <taxon>Lophotrochozoa</taxon>
        <taxon>Platyhelminthes</taxon>
        <taxon>Monogenea</taxon>
        <taxon>Polyopisthocotylea</taxon>
        <taxon>Polystomatidea</taxon>
        <taxon>Polystomatidae</taxon>
        <taxon>Protopolystoma</taxon>
    </lineage>
</organism>
<evidence type="ECO:0000256" key="1">
    <source>
        <dbReference type="SAM" id="MobiDB-lite"/>
    </source>
</evidence>